<gene>
    <name evidence="2" type="ORF">TGEB3V08_LOCUS10274</name>
</gene>
<evidence type="ECO:0000256" key="1">
    <source>
        <dbReference type="SAM" id="SignalP"/>
    </source>
</evidence>
<feature type="chain" id="PRO_5030857561" description="Secreted protein" evidence="1">
    <location>
        <begin position="22"/>
        <end position="84"/>
    </location>
</feature>
<dbReference type="EMBL" id="OE845653">
    <property type="protein sequence ID" value="CAD7607932.1"/>
    <property type="molecule type" value="Genomic_DNA"/>
</dbReference>
<evidence type="ECO:0008006" key="3">
    <source>
        <dbReference type="Google" id="ProtNLM"/>
    </source>
</evidence>
<keyword evidence="1" id="KW-0732">Signal</keyword>
<name>A0A7R9K9I9_TIMGE</name>
<evidence type="ECO:0000313" key="2">
    <source>
        <dbReference type="EMBL" id="CAD7607932.1"/>
    </source>
</evidence>
<accession>A0A7R9K9I9</accession>
<organism evidence="2">
    <name type="scientific">Timema genevievae</name>
    <name type="common">Walking stick</name>
    <dbReference type="NCBI Taxonomy" id="629358"/>
    <lineage>
        <taxon>Eukaryota</taxon>
        <taxon>Metazoa</taxon>
        <taxon>Ecdysozoa</taxon>
        <taxon>Arthropoda</taxon>
        <taxon>Hexapoda</taxon>
        <taxon>Insecta</taxon>
        <taxon>Pterygota</taxon>
        <taxon>Neoptera</taxon>
        <taxon>Polyneoptera</taxon>
        <taxon>Phasmatodea</taxon>
        <taxon>Timematodea</taxon>
        <taxon>Timematoidea</taxon>
        <taxon>Timematidae</taxon>
        <taxon>Timema</taxon>
    </lineage>
</organism>
<proteinExistence type="predicted"/>
<feature type="signal peptide" evidence="1">
    <location>
        <begin position="1"/>
        <end position="21"/>
    </location>
</feature>
<dbReference type="AlphaFoldDB" id="A0A7R9K9I9"/>
<protein>
    <recommendedName>
        <fullName evidence="3">Secreted protein</fullName>
    </recommendedName>
</protein>
<reference evidence="2" key="1">
    <citation type="submission" date="2020-11" db="EMBL/GenBank/DDBJ databases">
        <authorList>
            <person name="Tran Van P."/>
        </authorList>
    </citation>
    <scope>NUCLEOTIDE SEQUENCE</scope>
</reference>
<sequence>MTRRLGNCISISLERVWKILAHVLLCVLQPEQPLGIPVAATGQVLRAQPLHTKDTRPLSIGLLTWGKSRRRRCQMKVLAPQVKL</sequence>